<reference evidence="1 2" key="1">
    <citation type="submission" date="2023-07" db="EMBL/GenBank/DDBJ databases">
        <title>Sorghum-associated microbial communities from plants grown in Nebraska, USA.</title>
        <authorList>
            <person name="Schachtman D."/>
        </authorList>
    </citation>
    <scope>NUCLEOTIDE SEQUENCE [LARGE SCALE GENOMIC DNA]</scope>
    <source>
        <strain evidence="1 2">DS1781</strain>
    </source>
</reference>
<organism evidence="1 2">
    <name type="scientific">Variovorax soli</name>
    <dbReference type="NCBI Taxonomy" id="376815"/>
    <lineage>
        <taxon>Bacteria</taxon>
        <taxon>Pseudomonadati</taxon>
        <taxon>Pseudomonadota</taxon>
        <taxon>Betaproteobacteria</taxon>
        <taxon>Burkholderiales</taxon>
        <taxon>Comamonadaceae</taxon>
        <taxon>Variovorax</taxon>
    </lineage>
</organism>
<dbReference type="EMBL" id="JAVDRF010000005">
    <property type="protein sequence ID" value="MDR6536822.1"/>
    <property type="molecule type" value="Genomic_DNA"/>
</dbReference>
<keyword evidence="2" id="KW-1185">Reference proteome</keyword>
<proteinExistence type="predicted"/>
<protein>
    <submittedName>
        <fullName evidence="1">Uncharacterized protein</fullName>
    </submittedName>
</protein>
<comment type="caution">
    <text evidence="1">The sequence shown here is derived from an EMBL/GenBank/DDBJ whole genome shotgun (WGS) entry which is preliminary data.</text>
</comment>
<dbReference type="Proteomes" id="UP001184230">
    <property type="component" value="Unassembled WGS sequence"/>
</dbReference>
<evidence type="ECO:0000313" key="2">
    <source>
        <dbReference type="Proteomes" id="UP001184230"/>
    </source>
</evidence>
<accession>A0ABU1NEF7</accession>
<name>A0ABU1NEF7_9BURK</name>
<evidence type="ECO:0000313" key="1">
    <source>
        <dbReference type="EMBL" id="MDR6536822.1"/>
    </source>
</evidence>
<gene>
    <name evidence="1" type="ORF">J2739_002595</name>
</gene>
<dbReference type="PROSITE" id="PS51257">
    <property type="entry name" value="PROKAR_LIPOPROTEIN"/>
    <property type="match status" value="1"/>
</dbReference>
<sequence>MRSWSVFAGMAMLVGGLAGCGGGGGGGGGFALPIVATTPMTLTVNVNGAAATAGTDGLYAAKPGDTIEVVPNQNADWTSASGTADAVTLRNADISPTRWKAQIVNTTTAASNFTVSAKASANAALTKSAVFRIAGGDARNAQYRVYATNGSKQTLALDFDTMSYTMTDDAGTAASDTFAVDSTVANGYLFKSSRITSTVNTARFRLADNTVVGAFPFAQAGSTTAFAVQPFIASKALVTTQAELAGTYNRLGINLTATTRDSNIRQVAVTAGGAQVLMCDEVAITAVANCPASSVRTYNVTPASAPTDWRITNVANPADTGVFSIARIGGENVYLSAGAAAIGAPGEVVFRVGVRQQDAWPSSTAIASDTNGTWGTLNLDASSYATGFIRPDGSNGTLGLTVSQIGAPAALNIRVAPLGGSSGAYFLVQSGKIAAVVGARGPQGGYMQFGLID</sequence>